<proteinExistence type="predicted"/>
<protein>
    <recommendedName>
        <fullName evidence="3">DNA-binding protein</fullName>
    </recommendedName>
</protein>
<evidence type="ECO:0000313" key="1">
    <source>
        <dbReference type="EMBL" id="KMN14399.1"/>
    </source>
</evidence>
<reference evidence="1 2" key="1">
    <citation type="submission" date="2015-02" db="EMBL/GenBank/DDBJ databases">
        <title>Pseudomonas helleri sp. nov. and Pseudomonas weihenstephanensis sp. nov., isolated from raw cows milk.</title>
        <authorList>
            <person name="von Neubeck M."/>
            <person name="Huptas C."/>
            <person name="Wenning M."/>
            <person name="Scherer S."/>
        </authorList>
    </citation>
    <scope>NUCLEOTIDE SEQUENCE [LARGE SCALE GENOMIC DNA]</scope>
    <source>
        <strain evidence="1 2">DSM 29166</strain>
    </source>
</reference>
<dbReference type="PATRIC" id="fig|1608994.3.peg.2720"/>
<dbReference type="Proteomes" id="UP000036325">
    <property type="component" value="Unassembled WGS sequence"/>
</dbReference>
<accession>A0A0J6IQJ7</accession>
<organism evidence="1 2">
    <name type="scientific">Pseudomonas weihenstephanensis</name>
    <dbReference type="NCBI Taxonomy" id="1608994"/>
    <lineage>
        <taxon>Bacteria</taxon>
        <taxon>Pseudomonadati</taxon>
        <taxon>Pseudomonadota</taxon>
        <taxon>Gammaproteobacteria</taxon>
        <taxon>Pseudomonadales</taxon>
        <taxon>Pseudomonadaceae</taxon>
        <taxon>Pseudomonas</taxon>
    </lineage>
</organism>
<dbReference type="OrthoDB" id="6868028at2"/>
<dbReference type="EMBL" id="JYLF01000003">
    <property type="protein sequence ID" value="KMN14399.1"/>
    <property type="molecule type" value="Genomic_DNA"/>
</dbReference>
<evidence type="ECO:0008006" key="3">
    <source>
        <dbReference type="Google" id="ProtNLM"/>
    </source>
</evidence>
<dbReference type="AlphaFoldDB" id="A0A0J6IQJ7"/>
<comment type="caution">
    <text evidence="1">The sequence shown here is derived from an EMBL/GenBank/DDBJ whole genome shotgun (WGS) entry which is preliminary data.</text>
</comment>
<sequence length="211" mass="23481">MNSVTIERSQSNVKSIDEAKASLVQKFIARMNNVSESVVIDAAKLDDDKALAVIIKKASKVSDKPLSVKARNEIAFAKLKANAFEAVKSSYDLLDAGDACLILGISKQALSKKTKSGQVIAFTKNRRKYYPDFQFEKNKATASISKLLKVLDIDPEDESKVNLLVGFLAKPMDFSNPGETENVLPRYKFLDNELAFQIIVRDFKNRLEMGK</sequence>
<name>A0A0J6IQJ7_9PSED</name>
<evidence type="ECO:0000313" key="2">
    <source>
        <dbReference type="Proteomes" id="UP000036325"/>
    </source>
</evidence>
<gene>
    <name evidence="1" type="ORF">TU86_10480</name>
</gene>
<dbReference type="RefSeq" id="WP_048364215.1">
    <property type="nucleotide sequence ID" value="NZ_JYLF01000003.1"/>
</dbReference>